<dbReference type="CDD" id="cd00093">
    <property type="entry name" value="HTH_XRE"/>
    <property type="match status" value="1"/>
</dbReference>
<dbReference type="Gene3D" id="1.10.260.40">
    <property type="entry name" value="lambda repressor-like DNA-binding domains"/>
    <property type="match status" value="1"/>
</dbReference>
<reference evidence="2" key="2">
    <citation type="submission" date="2020-09" db="EMBL/GenBank/DDBJ databases">
        <authorList>
            <person name="Sun Q."/>
            <person name="Zhou Y."/>
        </authorList>
    </citation>
    <scope>NUCLEOTIDE SEQUENCE</scope>
    <source>
        <strain evidence="2">CGMCC 4.7110</strain>
    </source>
</reference>
<evidence type="ECO:0000313" key="2">
    <source>
        <dbReference type="EMBL" id="GGN36307.1"/>
    </source>
</evidence>
<feature type="domain" description="HTH cro/C1-type" evidence="1">
    <location>
        <begin position="37"/>
        <end position="88"/>
    </location>
</feature>
<dbReference type="PANTHER" id="PTHR35010">
    <property type="entry name" value="BLL4672 PROTEIN-RELATED"/>
    <property type="match status" value="1"/>
</dbReference>
<sequence length="300" mass="31907">MTTGTVSSFGIALRGWRERVSPSEAGLAVVPGAETGRRVRGLRRAELATAAGLSVDYVVRLEQGRARHPSPQVVAALARVLRLSAAERDHLFRCADLMPPSSGNIPLDVPSRVERLAHRMGGNPVAVFAADWTLVSWNAMWTATIGEPGVYGWAGRNLVAGMFRSVGGRRPESIAAWPVRSCLGDRAEEEALVADLRVTAAAYPADVRLAALVDGMIRANPRFARLWSGGSAGAVGGDRKTVVHPLVGDIELELDILTVAGTDFRVAAYTADQDTAHESKLDTLRAGLPVPPPPTGSRRA</sequence>
<evidence type="ECO:0000313" key="3">
    <source>
        <dbReference type="Proteomes" id="UP000653411"/>
    </source>
</evidence>
<dbReference type="Pfam" id="PF13560">
    <property type="entry name" value="HTH_31"/>
    <property type="match status" value="1"/>
</dbReference>
<dbReference type="InterPro" id="IPR041413">
    <property type="entry name" value="MLTR_LBD"/>
</dbReference>
<dbReference type="PANTHER" id="PTHR35010:SF2">
    <property type="entry name" value="BLL4672 PROTEIN"/>
    <property type="match status" value="1"/>
</dbReference>
<name>A0A918CVZ5_9ACTN</name>
<dbReference type="GO" id="GO:0003677">
    <property type="term" value="F:DNA binding"/>
    <property type="evidence" value="ECO:0007669"/>
    <property type="project" value="InterPro"/>
</dbReference>
<protein>
    <submittedName>
        <fullName evidence="2">Transcriptional regulator</fullName>
    </submittedName>
</protein>
<dbReference type="Gene3D" id="3.30.450.180">
    <property type="match status" value="1"/>
</dbReference>
<accession>A0A918CVZ5</accession>
<dbReference type="InterPro" id="IPR001387">
    <property type="entry name" value="Cro/C1-type_HTH"/>
</dbReference>
<dbReference type="RefSeq" id="WP_189267777.1">
    <property type="nucleotide sequence ID" value="NZ_BMML01000025.1"/>
</dbReference>
<gene>
    <name evidence="2" type="ORF">GCM10011578_079350</name>
</gene>
<dbReference type="Proteomes" id="UP000653411">
    <property type="component" value="Unassembled WGS sequence"/>
</dbReference>
<dbReference type="EMBL" id="BMML01000025">
    <property type="protein sequence ID" value="GGN36307.1"/>
    <property type="molecule type" value="Genomic_DNA"/>
</dbReference>
<proteinExistence type="predicted"/>
<dbReference type="InterPro" id="IPR010982">
    <property type="entry name" value="Lambda_DNA-bd_dom_sf"/>
</dbReference>
<comment type="caution">
    <text evidence="2">The sequence shown here is derived from an EMBL/GenBank/DDBJ whole genome shotgun (WGS) entry which is preliminary data.</text>
</comment>
<reference evidence="2" key="1">
    <citation type="journal article" date="2014" name="Int. J. Syst. Evol. Microbiol.">
        <title>Complete genome sequence of Corynebacterium casei LMG S-19264T (=DSM 44701T), isolated from a smear-ripened cheese.</title>
        <authorList>
            <consortium name="US DOE Joint Genome Institute (JGI-PGF)"/>
            <person name="Walter F."/>
            <person name="Albersmeier A."/>
            <person name="Kalinowski J."/>
            <person name="Ruckert C."/>
        </authorList>
    </citation>
    <scope>NUCLEOTIDE SEQUENCE</scope>
    <source>
        <strain evidence="2">CGMCC 4.7110</strain>
    </source>
</reference>
<keyword evidence="3" id="KW-1185">Reference proteome</keyword>
<dbReference type="SUPFAM" id="SSF47413">
    <property type="entry name" value="lambda repressor-like DNA-binding domains"/>
    <property type="match status" value="1"/>
</dbReference>
<evidence type="ECO:0000259" key="1">
    <source>
        <dbReference type="PROSITE" id="PS50943"/>
    </source>
</evidence>
<dbReference type="PROSITE" id="PS50943">
    <property type="entry name" value="HTH_CROC1"/>
    <property type="match status" value="1"/>
</dbReference>
<dbReference type="AlphaFoldDB" id="A0A918CVZ5"/>
<organism evidence="2 3">
    <name type="scientific">Streptomyces fuscichromogenes</name>
    <dbReference type="NCBI Taxonomy" id="1324013"/>
    <lineage>
        <taxon>Bacteria</taxon>
        <taxon>Bacillati</taxon>
        <taxon>Actinomycetota</taxon>
        <taxon>Actinomycetes</taxon>
        <taxon>Kitasatosporales</taxon>
        <taxon>Streptomycetaceae</taxon>
        <taxon>Streptomyces</taxon>
    </lineage>
</organism>
<dbReference type="SMART" id="SM00530">
    <property type="entry name" value="HTH_XRE"/>
    <property type="match status" value="1"/>
</dbReference>
<dbReference type="Pfam" id="PF17765">
    <property type="entry name" value="MLTR_LBD"/>
    <property type="match status" value="1"/>
</dbReference>